<dbReference type="SMART" id="SM00448">
    <property type="entry name" value="REC"/>
    <property type="match status" value="1"/>
</dbReference>
<dbReference type="InterPro" id="IPR001789">
    <property type="entry name" value="Sig_transdc_resp-reg_receiver"/>
</dbReference>
<sequence length="228" mass="26070">MIARLLLVEDEIDLGNITKQYLELVDFTVDWCTTGKDAQRKACSDSYHLIIIDINLPDINGFEVASYIKQHAANMPFLFLSARRAKTDRLTGLKLGADDYVTKPFDIDELVLRIRNIINRNRGMVPGHPCLQIGDFCYYRDTLKLVVGGNKEISLTPQTSRLLDYLLSNSNRLLERKEILEHVWGSNDYFLGRSLDVFMSRLRKYLKGNELISISNVYGVGFVFNVKA</sequence>
<accession>A0ABV3Z7Q3</accession>
<keyword evidence="1 6" id="KW-0597">Phosphoprotein</keyword>
<keyword evidence="2" id="KW-0902">Two-component regulatory system</keyword>
<evidence type="ECO:0000259" key="8">
    <source>
        <dbReference type="PROSITE" id="PS50110"/>
    </source>
</evidence>
<evidence type="ECO:0000259" key="9">
    <source>
        <dbReference type="PROSITE" id="PS51755"/>
    </source>
</evidence>
<feature type="domain" description="OmpR/PhoB-type" evidence="9">
    <location>
        <begin position="128"/>
        <end position="226"/>
    </location>
</feature>
<dbReference type="EMBL" id="JAULBC010000001">
    <property type="protein sequence ID" value="MEX6685892.1"/>
    <property type="molecule type" value="Genomic_DNA"/>
</dbReference>
<feature type="DNA-binding region" description="OmpR/PhoB-type" evidence="7">
    <location>
        <begin position="128"/>
        <end position="226"/>
    </location>
</feature>
<evidence type="ECO:0000256" key="7">
    <source>
        <dbReference type="PROSITE-ProRule" id="PRU01091"/>
    </source>
</evidence>
<dbReference type="InterPro" id="IPR039420">
    <property type="entry name" value="WalR-like"/>
</dbReference>
<dbReference type="CDD" id="cd00383">
    <property type="entry name" value="trans_reg_C"/>
    <property type="match status" value="1"/>
</dbReference>
<dbReference type="Pfam" id="PF00486">
    <property type="entry name" value="Trans_reg_C"/>
    <property type="match status" value="1"/>
</dbReference>
<dbReference type="RefSeq" id="WP_369327281.1">
    <property type="nucleotide sequence ID" value="NZ_JAULBC010000001.1"/>
</dbReference>
<keyword evidence="3" id="KW-0805">Transcription regulation</keyword>
<dbReference type="PANTHER" id="PTHR48111">
    <property type="entry name" value="REGULATOR OF RPOS"/>
    <property type="match status" value="1"/>
</dbReference>
<dbReference type="SUPFAM" id="SSF52172">
    <property type="entry name" value="CheY-like"/>
    <property type="match status" value="1"/>
</dbReference>
<dbReference type="InterPro" id="IPR011006">
    <property type="entry name" value="CheY-like_superfamily"/>
</dbReference>
<name>A0ABV3Z7Q3_9BACT</name>
<evidence type="ECO:0000256" key="3">
    <source>
        <dbReference type="ARBA" id="ARBA00023015"/>
    </source>
</evidence>
<dbReference type="Proteomes" id="UP001560573">
    <property type="component" value="Unassembled WGS sequence"/>
</dbReference>
<reference evidence="10 11" key="1">
    <citation type="submission" date="2023-07" db="EMBL/GenBank/DDBJ databases">
        <authorList>
            <person name="Lian W.-H."/>
        </authorList>
    </citation>
    <scope>NUCLEOTIDE SEQUENCE [LARGE SCALE GENOMIC DNA]</scope>
    <source>
        <strain evidence="10 11">SYSU DXS3180</strain>
    </source>
</reference>
<feature type="modified residue" description="4-aspartylphosphate" evidence="6">
    <location>
        <position position="53"/>
    </location>
</feature>
<evidence type="ECO:0000256" key="6">
    <source>
        <dbReference type="PROSITE-ProRule" id="PRU00169"/>
    </source>
</evidence>
<dbReference type="InterPro" id="IPR001867">
    <property type="entry name" value="OmpR/PhoB-type_DNA-bd"/>
</dbReference>
<protein>
    <submittedName>
        <fullName evidence="10">Response regulator transcription factor</fullName>
    </submittedName>
</protein>
<keyword evidence="11" id="KW-1185">Reference proteome</keyword>
<keyword evidence="4 7" id="KW-0238">DNA-binding</keyword>
<dbReference type="CDD" id="cd17574">
    <property type="entry name" value="REC_OmpR"/>
    <property type="match status" value="1"/>
</dbReference>
<evidence type="ECO:0000256" key="1">
    <source>
        <dbReference type="ARBA" id="ARBA00022553"/>
    </source>
</evidence>
<dbReference type="InterPro" id="IPR016032">
    <property type="entry name" value="Sig_transdc_resp-reg_C-effctor"/>
</dbReference>
<dbReference type="Pfam" id="PF00072">
    <property type="entry name" value="Response_reg"/>
    <property type="match status" value="1"/>
</dbReference>
<gene>
    <name evidence="10" type="ORF">QTN47_00210</name>
</gene>
<dbReference type="PROSITE" id="PS50110">
    <property type="entry name" value="RESPONSE_REGULATORY"/>
    <property type="match status" value="1"/>
</dbReference>
<keyword evidence="5" id="KW-0804">Transcription</keyword>
<evidence type="ECO:0000256" key="4">
    <source>
        <dbReference type="ARBA" id="ARBA00023125"/>
    </source>
</evidence>
<evidence type="ECO:0000313" key="10">
    <source>
        <dbReference type="EMBL" id="MEX6685892.1"/>
    </source>
</evidence>
<dbReference type="SMART" id="SM00862">
    <property type="entry name" value="Trans_reg_C"/>
    <property type="match status" value="1"/>
</dbReference>
<dbReference type="Gene3D" id="3.40.50.2300">
    <property type="match status" value="1"/>
</dbReference>
<dbReference type="Gene3D" id="1.10.10.10">
    <property type="entry name" value="Winged helix-like DNA-binding domain superfamily/Winged helix DNA-binding domain"/>
    <property type="match status" value="1"/>
</dbReference>
<evidence type="ECO:0000256" key="2">
    <source>
        <dbReference type="ARBA" id="ARBA00023012"/>
    </source>
</evidence>
<dbReference type="PANTHER" id="PTHR48111:SF1">
    <property type="entry name" value="TWO-COMPONENT RESPONSE REGULATOR ORR33"/>
    <property type="match status" value="1"/>
</dbReference>
<evidence type="ECO:0000256" key="5">
    <source>
        <dbReference type="ARBA" id="ARBA00023163"/>
    </source>
</evidence>
<organism evidence="10 11">
    <name type="scientific">Danxiaibacter flavus</name>
    <dbReference type="NCBI Taxonomy" id="3049108"/>
    <lineage>
        <taxon>Bacteria</taxon>
        <taxon>Pseudomonadati</taxon>
        <taxon>Bacteroidota</taxon>
        <taxon>Chitinophagia</taxon>
        <taxon>Chitinophagales</taxon>
        <taxon>Chitinophagaceae</taxon>
        <taxon>Danxiaibacter</taxon>
    </lineage>
</organism>
<dbReference type="SUPFAM" id="SSF46894">
    <property type="entry name" value="C-terminal effector domain of the bipartite response regulators"/>
    <property type="match status" value="1"/>
</dbReference>
<proteinExistence type="predicted"/>
<dbReference type="PROSITE" id="PS51755">
    <property type="entry name" value="OMPR_PHOB"/>
    <property type="match status" value="1"/>
</dbReference>
<comment type="caution">
    <text evidence="10">The sequence shown here is derived from an EMBL/GenBank/DDBJ whole genome shotgun (WGS) entry which is preliminary data.</text>
</comment>
<dbReference type="InterPro" id="IPR036388">
    <property type="entry name" value="WH-like_DNA-bd_sf"/>
</dbReference>
<feature type="domain" description="Response regulatory" evidence="8">
    <location>
        <begin position="4"/>
        <end position="118"/>
    </location>
</feature>
<evidence type="ECO:0000313" key="11">
    <source>
        <dbReference type="Proteomes" id="UP001560573"/>
    </source>
</evidence>